<dbReference type="Proteomes" id="UP000216913">
    <property type="component" value="Unassembled WGS sequence"/>
</dbReference>
<comment type="caution">
    <text evidence="2">The sequence shown here is derived from an EMBL/GenBank/DDBJ whole genome shotgun (WGS) entry which is preliminary data.</text>
</comment>
<reference evidence="2 3" key="1">
    <citation type="submission" date="2017-05" db="EMBL/GenBank/DDBJ databases">
        <title>Complete and WGS of Bordetella genogroups.</title>
        <authorList>
            <person name="Spilker T."/>
            <person name="LiPuma J."/>
        </authorList>
    </citation>
    <scope>NUCLEOTIDE SEQUENCE [LARGE SCALE GENOMIC DNA]</scope>
    <source>
        <strain evidence="2 3">AU10456</strain>
    </source>
</reference>
<keyword evidence="1" id="KW-0812">Transmembrane</keyword>
<evidence type="ECO:0000256" key="1">
    <source>
        <dbReference type="SAM" id="Phobius"/>
    </source>
</evidence>
<gene>
    <name evidence="2" type="ORF">CAL25_21595</name>
</gene>
<dbReference type="AlphaFoldDB" id="A0A261T870"/>
<dbReference type="RefSeq" id="WP_094803704.1">
    <property type="nucleotide sequence ID" value="NZ_NEVP01000012.1"/>
</dbReference>
<keyword evidence="3" id="KW-1185">Reference proteome</keyword>
<organism evidence="2 3">
    <name type="scientific">Bordetella genomosp. 5</name>
    <dbReference type="NCBI Taxonomy" id="1395608"/>
    <lineage>
        <taxon>Bacteria</taxon>
        <taxon>Pseudomonadati</taxon>
        <taxon>Pseudomonadota</taxon>
        <taxon>Betaproteobacteria</taxon>
        <taxon>Burkholderiales</taxon>
        <taxon>Alcaligenaceae</taxon>
        <taxon>Bordetella</taxon>
    </lineage>
</organism>
<keyword evidence="1" id="KW-0472">Membrane</keyword>
<feature type="transmembrane region" description="Helical" evidence="1">
    <location>
        <begin position="53"/>
        <end position="74"/>
    </location>
</feature>
<sequence>MYKRLLSFFRAAPMDRWADPGPLMRQATHAVALGLVVVAAAEAMFRSRSPLQAFVAVCSQAFIVLVVLIAAFAWQRLRAPRAQYRIALAACLLLLCVCLYDLVAGVDGRRQREIYGEALKLSQLRLETAAHTTDWQQLPEIETKPQATGMYGEYERLVKTVIGRAVERHRDYARELDELDLEESLSAVRLAAPGGAAHANRQLRAASALALRHRDRGLRELEDGIAMPEALRLPRAERARLRDTLTAQAAYQRDAIQASWQADARYFEMAQAVAALVDRSQDRWRLDDRQALRFQDEFAQTLYLDWREQLGKLGEASQAQRAAALQRLASAQAWPQP</sequence>
<evidence type="ECO:0000313" key="3">
    <source>
        <dbReference type="Proteomes" id="UP000216913"/>
    </source>
</evidence>
<dbReference type="EMBL" id="NEVP01000012">
    <property type="protein sequence ID" value="OZI45818.1"/>
    <property type="molecule type" value="Genomic_DNA"/>
</dbReference>
<keyword evidence="1" id="KW-1133">Transmembrane helix</keyword>
<proteinExistence type="predicted"/>
<protein>
    <submittedName>
        <fullName evidence="2">Uncharacterized protein</fullName>
    </submittedName>
</protein>
<name>A0A261T870_9BORD</name>
<evidence type="ECO:0000313" key="2">
    <source>
        <dbReference type="EMBL" id="OZI45818.1"/>
    </source>
</evidence>
<accession>A0A261T870</accession>
<feature type="transmembrane region" description="Helical" evidence="1">
    <location>
        <begin position="86"/>
        <end position="106"/>
    </location>
</feature>